<feature type="compositionally biased region" description="Polar residues" evidence="7">
    <location>
        <begin position="96"/>
        <end position="108"/>
    </location>
</feature>
<sequence length="600" mass="68049">MSDINSNSYDPYHHPQQNQHESEQQREYYDQQTQYQQQQQQQEQQQQYDSHQHHQQDINQGHGHSHNGGHGHSHGNNYSGLPHLRTQVGHAQPYFSSYNELNNSGDIPNNNNQYNNTQYSNNNNNNNNNNNQYNNNNSGYNNNYNQYNNNNVYNNNNEFSIDGKSGITIKHLLNNLNRDSDAKKLAVWISVMLVFTIYEIFYGAYLESLGLVSDGFHALFDCIGMGIALLAMLVGKRGTSNQEYTYGYDRWEVLGTFSNGCFLLFVSFFLFLESIERLLEPPHIHNHGRVISLATISLIINIVGVLFFKQKSNERKQQSTIRSENLLTISHHILVDSCTSLGVILSSLVGQVFGLEISDSLSSIIIACIIVYNALPICIKTSAILLQTTPEQLKININNAIKDILVMEGVIDITEKHFWSHSPGNIIATVNVLTKKNCDDISLTQSIRNRLSFVQDLTVQLDKEGKHNGGHHSHEHKEDKKSHNHSHNHGHSHGGHGHSHGHGDDHGHSHGHGDDQGHDDHEHGENCDHEEHEPVPKYQVQPTSPFSSHYTDIHNVTSPIPLYKSEPEEDDEDHDHEHHGDDDHHGHSHNNSSHSHAHNH</sequence>
<feature type="compositionally biased region" description="Polar residues" evidence="7">
    <location>
        <begin position="1"/>
        <end position="19"/>
    </location>
</feature>
<reference evidence="9 10" key="1">
    <citation type="submission" date="2023-11" db="EMBL/GenBank/DDBJ databases">
        <title>Dfirmibasis_genome.</title>
        <authorList>
            <person name="Edelbroek B."/>
            <person name="Kjellin J."/>
            <person name="Jerlstrom-Hultqvist J."/>
            <person name="Soderbom F."/>
        </authorList>
    </citation>
    <scope>NUCLEOTIDE SEQUENCE [LARGE SCALE GENOMIC DNA]</scope>
    <source>
        <strain evidence="9 10">TNS-C-14</strain>
    </source>
</reference>
<dbReference type="InterPro" id="IPR027469">
    <property type="entry name" value="Cation_efflux_TMD_sf"/>
</dbReference>
<feature type="transmembrane region" description="Helical" evidence="6">
    <location>
        <begin position="253"/>
        <end position="271"/>
    </location>
</feature>
<comment type="caution">
    <text evidence="9">The sequence shown here is derived from an EMBL/GenBank/DDBJ whole genome shotgun (WGS) entry which is preliminary data.</text>
</comment>
<dbReference type="SUPFAM" id="SSF161111">
    <property type="entry name" value="Cation efflux protein transmembrane domain-like"/>
    <property type="match status" value="1"/>
</dbReference>
<dbReference type="GO" id="GO:0005794">
    <property type="term" value="C:Golgi apparatus"/>
    <property type="evidence" value="ECO:0007669"/>
    <property type="project" value="TreeGrafter"/>
</dbReference>
<feature type="transmembrane region" description="Helical" evidence="6">
    <location>
        <begin position="185"/>
        <end position="204"/>
    </location>
</feature>
<dbReference type="GO" id="GO:0031410">
    <property type="term" value="C:cytoplasmic vesicle"/>
    <property type="evidence" value="ECO:0007669"/>
    <property type="project" value="TreeGrafter"/>
</dbReference>
<dbReference type="GO" id="GO:0016020">
    <property type="term" value="C:membrane"/>
    <property type="evidence" value="ECO:0007669"/>
    <property type="project" value="UniProtKB-SubCell"/>
</dbReference>
<feature type="compositionally biased region" description="Basic and acidic residues" evidence="7">
    <location>
        <begin position="575"/>
        <end position="585"/>
    </location>
</feature>
<accession>A0AAN7U3H5</accession>
<evidence type="ECO:0000256" key="2">
    <source>
        <dbReference type="ARBA" id="ARBA00022448"/>
    </source>
</evidence>
<name>A0AAN7U3H5_9MYCE</name>
<feature type="transmembrane region" description="Helical" evidence="6">
    <location>
        <begin position="216"/>
        <end position="233"/>
    </location>
</feature>
<evidence type="ECO:0000259" key="8">
    <source>
        <dbReference type="Pfam" id="PF01545"/>
    </source>
</evidence>
<feature type="region of interest" description="Disordered" evidence="7">
    <location>
        <begin position="96"/>
        <end position="142"/>
    </location>
</feature>
<evidence type="ECO:0000256" key="3">
    <source>
        <dbReference type="ARBA" id="ARBA00022692"/>
    </source>
</evidence>
<feature type="region of interest" description="Disordered" evidence="7">
    <location>
        <begin position="1"/>
        <end position="84"/>
    </location>
</feature>
<feature type="region of interest" description="Disordered" evidence="7">
    <location>
        <begin position="463"/>
        <end position="600"/>
    </location>
</feature>
<dbReference type="GO" id="GO:1904257">
    <property type="term" value="P:zinc ion import into Golgi lumen"/>
    <property type="evidence" value="ECO:0007669"/>
    <property type="project" value="TreeGrafter"/>
</dbReference>
<keyword evidence="2 6" id="KW-0813">Transport</keyword>
<feature type="compositionally biased region" description="Low complexity" evidence="7">
    <location>
        <begin position="30"/>
        <end position="49"/>
    </location>
</feature>
<evidence type="ECO:0000256" key="7">
    <source>
        <dbReference type="SAM" id="MobiDB-lite"/>
    </source>
</evidence>
<dbReference type="InterPro" id="IPR058533">
    <property type="entry name" value="Cation_efflux_TM"/>
</dbReference>
<gene>
    <name evidence="9" type="ORF">RB653_007309</name>
</gene>
<dbReference type="Pfam" id="PF01545">
    <property type="entry name" value="Cation_efflux"/>
    <property type="match status" value="1"/>
</dbReference>
<keyword evidence="6" id="KW-0406">Ion transport</keyword>
<dbReference type="Gene3D" id="1.20.1510.10">
    <property type="entry name" value="Cation efflux protein transmembrane domain"/>
    <property type="match status" value="1"/>
</dbReference>
<evidence type="ECO:0000256" key="4">
    <source>
        <dbReference type="ARBA" id="ARBA00022989"/>
    </source>
</evidence>
<feature type="transmembrane region" description="Helical" evidence="6">
    <location>
        <begin position="361"/>
        <end position="386"/>
    </location>
</feature>
<feature type="compositionally biased region" description="Basic residues" evidence="7">
    <location>
        <begin position="482"/>
        <end position="500"/>
    </location>
</feature>
<keyword evidence="3 6" id="KW-0812">Transmembrane</keyword>
<feature type="compositionally biased region" description="Basic residues" evidence="7">
    <location>
        <begin position="63"/>
        <end position="73"/>
    </location>
</feature>
<feature type="domain" description="Cation efflux protein transmembrane" evidence="8">
    <location>
        <begin position="186"/>
        <end position="386"/>
    </location>
</feature>
<feature type="compositionally biased region" description="Low complexity" evidence="7">
    <location>
        <begin position="109"/>
        <end position="142"/>
    </location>
</feature>
<evidence type="ECO:0000313" key="9">
    <source>
        <dbReference type="EMBL" id="KAK5576168.1"/>
    </source>
</evidence>
<dbReference type="EMBL" id="JAVFKY010000005">
    <property type="protein sequence ID" value="KAK5576168.1"/>
    <property type="molecule type" value="Genomic_DNA"/>
</dbReference>
<keyword evidence="4 6" id="KW-1133">Transmembrane helix</keyword>
<dbReference type="AlphaFoldDB" id="A0AAN7U3H5"/>
<comment type="function">
    <text evidence="6">Functions as a zinc transporter.</text>
</comment>
<dbReference type="NCBIfam" id="TIGR01297">
    <property type="entry name" value="CDF"/>
    <property type="match status" value="1"/>
</dbReference>
<keyword evidence="5 6" id="KW-0472">Membrane</keyword>
<comment type="similarity">
    <text evidence="6">Belongs to the cation diffusion facilitator (CDF) transporter (TC 2.A.4) family. SLC30A subfamily.</text>
</comment>
<dbReference type="InterPro" id="IPR045316">
    <property type="entry name" value="Msc2-like"/>
</dbReference>
<feature type="compositionally biased region" description="Polar residues" evidence="7">
    <location>
        <begin position="540"/>
        <end position="558"/>
    </location>
</feature>
<dbReference type="InterPro" id="IPR002524">
    <property type="entry name" value="Cation_efflux"/>
</dbReference>
<protein>
    <recommendedName>
        <fullName evidence="6">Zinc transporter</fullName>
    </recommendedName>
</protein>
<feature type="transmembrane region" description="Helical" evidence="6">
    <location>
        <begin position="291"/>
        <end position="308"/>
    </location>
</feature>
<keyword evidence="10" id="KW-1185">Reference proteome</keyword>
<dbReference type="GO" id="GO:0005385">
    <property type="term" value="F:zinc ion transmembrane transporter activity"/>
    <property type="evidence" value="ECO:0007669"/>
    <property type="project" value="UniProtKB-UniRule"/>
</dbReference>
<organism evidence="9 10">
    <name type="scientific">Dictyostelium firmibasis</name>
    <dbReference type="NCBI Taxonomy" id="79012"/>
    <lineage>
        <taxon>Eukaryota</taxon>
        <taxon>Amoebozoa</taxon>
        <taxon>Evosea</taxon>
        <taxon>Eumycetozoa</taxon>
        <taxon>Dictyostelia</taxon>
        <taxon>Dictyosteliales</taxon>
        <taxon>Dictyosteliaceae</taxon>
        <taxon>Dictyostelium</taxon>
    </lineage>
</organism>
<comment type="subcellular location">
    <subcellularLocation>
        <location evidence="1 6">Membrane</location>
        <topology evidence="1 6">Multi-pass membrane protein</topology>
    </subcellularLocation>
</comment>
<evidence type="ECO:0000256" key="6">
    <source>
        <dbReference type="RuleBase" id="RU369017"/>
    </source>
</evidence>
<proteinExistence type="inferred from homology"/>
<evidence type="ECO:0000256" key="5">
    <source>
        <dbReference type="ARBA" id="ARBA00023136"/>
    </source>
</evidence>
<dbReference type="PANTHER" id="PTHR45755:SF2">
    <property type="entry name" value="ZINC TRANSPORTER PROTEIN DDB_G0269332-RELATED"/>
    <property type="match status" value="1"/>
</dbReference>
<feature type="transmembrane region" description="Helical" evidence="6">
    <location>
        <begin position="329"/>
        <end position="349"/>
    </location>
</feature>
<dbReference type="Proteomes" id="UP001344447">
    <property type="component" value="Unassembled WGS sequence"/>
</dbReference>
<dbReference type="FunFam" id="1.20.1510.10:FF:000067">
    <property type="match status" value="1"/>
</dbReference>
<evidence type="ECO:0000256" key="1">
    <source>
        <dbReference type="ARBA" id="ARBA00004141"/>
    </source>
</evidence>
<feature type="compositionally biased region" description="Basic and acidic residues" evidence="7">
    <location>
        <begin position="20"/>
        <end position="29"/>
    </location>
</feature>
<evidence type="ECO:0000313" key="10">
    <source>
        <dbReference type="Proteomes" id="UP001344447"/>
    </source>
</evidence>
<dbReference type="GO" id="GO:0006882">
    <property type="term" value="P:intracellular zinc ion homeostasis"/>
    <property type="evidence" value="ECO:0007669"/>
    <property type="project" value="InterPro"/>
</dbReference>
<dbReference type="PANTHER" id="PTHR45755">
    <property type="match status" value="1"/>
</dbReference>
<feature type="compositionally biased region" description="Basic and acidic residues" evidence="7">
    <location>
        <begin position="501"/>
        <end position="535"/>
    </location>
</feature>